<name>A0A2S5AEJ3_9FLAO</name>
<keyword evidence="3" id="KW-1185">Reference proteome</keyword>
<dbReference type="InterPro" id="IPR016181">
    <property type="entry name" value="Acyl_CoA_acyltransferase"/>
</dbReference>
<reference evidence="2 3" key="1">
    <citation type="submission" date="2018-01" db="EMBL/GenBank/DDBJ databases">
        <authorList>
            <person name="Gaut B.S."/>
            <person name="Morton B.R."/>
            <person name="Clegg M.T."/>
            <person name="Duvall M.R."/>
        </authorList>
    </citation>
    <scope>NUCLEOTIDE SEQUENCE [LARGE SCALE GENOMIC DNA]</scope>
    <source>
        <strain evidence="2 3">HR-AY</strain>
    </source>
</reference>
<dbReference type="Gene3D" id="3.40.630.30">
    <property type="match status" value="1"/>
</dbReference>
<keyword evidence="2" id="KW-0808">Transferase</keyword>
<protein>
    <submittedName>
        <fullName evidence="2">GNAT family N-acetyltransferase</fullName>
    </submittedName>
</protein>
<dbReference type="AlphaFoldDB" id="A0A2S5AEJ3"/>
<dbReference type="PROSITE" id="PS51186">
    <property type="entry name" value="GNAT"/>
    <property type="match status" value="1"/>
</dbReference>
<gene>
    <name evidence="2" type="ORF">C3L50_03205</name>
</gene>
<dbReference type="SUPFAM" id="SSF55729">
    <property type="entry name" value="Acyl-CoA N-acyltransferases (Nat)"/>
    <property type="match status" value="1"/>
</dbReference>
<dbReference type="RefSeq" id="WP_103804710.1">
    <property type="nucleotide sequence ID" value="NZ_PQVG01000002.1"/>
</dbReference>
<evidence type="ECO:0000259" key="1">
    <source>
        <dbReference type="PROSITE" id="PS51186"/>
    </source>
</evidence>
<dbReference type="Pfam" id="PF00583">
    <property type="entry name" value="Acetyltransf_1"/>
    <property type="match status" value="1"/>
</dbReference>
<accession>A0A2S5AEJ3</accession>
<sequence>MHYHFRKAVITDIPEIWAILQEAIIRRKNDGSTQWQDGYPNLEVIKNDIGKGFGYVLTEGENTIGYCAILINDEPEYQKIEGEWLTNSDFVVFHRVAISENYLGKNLSKKIIEFIEDFARKMNIKSLKADTNHDNFAMMKIFEKSGFTFCGIVYFRGSPRRAYEKVLE</sequence>
<dbReference type="InterPro" id="IPR000182">
    <property type="entry name" value="GNAT_dom"/>
</dbReference>
<dbReference type="GO" id="GO:0016747">
    <property type="term" value="F:acyltransferase activity, transferring groups other than amino-acyl groups"/>
    <property type="evidence" value="ECO:0007669"/>
    <property type="project" value="InterPro"/>
</dbReference>
<feature type="domain" description="N-acetyltransferase" evidence="1">
    <location>
        <begin position="3"/>
        <end position="168"/>
    </location>
</feature>
<dbReference type="OrthoDB" id="9796381at2"/>
<dbReference type="EMBL" id="PQVG01000002">
    <property type="protein sequence ID" value="POY40523.1"/>
    <property type="molecule type" value="Genomic_DNA"/>
</dbReference>
<comment type="caution">
    <text evidence="2">The sequence shown here is derived from an EMBL/GenBank/DDBJ whole genome shotgun (WGS) entry which is preliminary data.</text>
</comment>
<dbReference type="Proteomes" id="UP000237310">
    <property type="component" value="Unassembled WGS sequence"/>
</dbReference>
<evidence type="ECO:0000313" key="3">
    <source>
        <dbReference type="Proteomes" id="UP000237310"/>
    </source>
</evidence>
<organism evidence="2 3">
    <name type="scientific">Flavobacterium alvei</name>
    <dbReference type="NCBI Taxonomy" id="2080416"/>
    <lineage>
        <taxon>Bacteria</taxon>
        <taxon>Pseudomonadati</taxon>
        <taxon>Bacteroidota</taxon>
        <taxon>Flavobacteriia</taxon>
        <taxon>Flavobacteriales</taxon>
        <taxon>Flavobacteriaceae</taxon>
        <taxon>Flavobacterium</taxon>
    </lineage>
</organism>
<evidence type="ECO:0000313" key="2">
    <source>
        <dbReference type="EMBL" id="POY40523.1"/>
    </source>
</evidence>
<proteinExistence type="predicted"/>